<dbReference type="CDD" id="cd07718">
    <property type="entry name" value="RNaseZ_ELAC1_ELAC2-C-term-like_MBL-fold"/>
    <property type="match status" value="1"/>
</dbReference>
<proteinExistence type="inferred from homology"/>
<dbReference type="Gene3D" id="3.60.15.10">
    <property type="entry name" value="Ribonuclease Z/Hydroxyacylglutathione hydrolase-like"/>
    <property type="match status" value="2"/>
</dbReference>
<dbReference type="GO" id="GO:0046872">
    <property type="term" value="F:metal ion binding"/>
    <property type="evidence" value="ECO:0007669"/>
    <property type="project" value="UniProtKB-KW"/>
</dbReference>
<keyword evidence="6" id="KW-0540">Nuclease</keyword>
<feature type="compositionally biased region" description="Basic and acidic residues" evidence="11">
    <location>
        <begin position="167"/>
        <end position="177"/>
    </location>
</feature>
<dbReference type="GO" id="GO:1990180">
    <property type="term" value="P:mitochondrial tRNA 3'-end processing"/>
    <property type="evidence" value="ECO:0007669"/>
    <property type="project" value="TreeGrafter"/>
</dbReference>
<comment type="cofactor">
    <cofactor evidence="2">
        <name>Zn(2+)</name>
        <dbReference type="ChEBI" id="CHEBI:29105"/>
    </cofactor>
</comment>
<dbReference type="STRING" id="5098.A0A507R6C3"/>
<keyword evidence="15" id="KW-1185">Reference proteome</keyword>
<evidence type="ECO:0000256" key="2">
    <source>
        <dbReference type="ARBA" id="ARBA00001947"/>
    </source>
</evidence>
<comment type="similarity">
    <text evidence="3">Belongs to the RNase Z family.</text>
</comment>
<keyword evidence="10" id="KW-0862">Zinc</keyword>
<evidence type="ECO:0000256" key="8">
    <source>
        <dbReference type="ARBA" id="ARBA00022759"/>
    </source>
</evidence>
<reference evidence="14 15" key="1">
    <citation type="submission" date="2019-06" db="EMBL/GenBank/DDBJ databases">
        <title>Wine fermentation using esterase from Monascus purpureus.</title>
        <authorList>
            <person name="Geng C."/>
            <person name="Zhang Y."/>
        </authorList>
    </citation>
    <scope>NUCLEOTIDE SEQUENCE [LARGE SCALE GENOMIC DNA]</scope>
    <source>
        <strain evidence="14">HQ1</strain>
    </source>
</reference>
<evidence type="ECO:0000256" key="1">
    <source>
        <dbReference type="ARBA" id="ARBA00000402"/>
    </source>
</evidence>
<evidence type="ECO:0000256" key="7">
    <source>
        <dbReference type="ARBA" id="ARBA00022723"/>
    </source>
</evidence>
<evidence type="ECO:0000259" key="12">
    <source>
        <dbReference type="Pfam" id="PF00753"/>
    </source>
</evidence>
<dbReference type="GO" id="GO:0005739">
    <property type="term" value="C:mitochondrion"/>
    <property type="evidence" value="ECO:0007669"/>
    <property type="project" value="TreeGrafter"/>
</dbReference>
<comment type="caution">
    <text evidence="14">The sequence shown here is derived from an EMBL/GenBank/DDBJ whole genome shotgun (WGS) entry which is preliminary data.</text>
</comment>
<dbReference type="AlphaFoldDB" id="A0A507R6C3"/>
<gene>
    <name evidence="14" type="ORF">MPDQ_005594</name>
</gene>
<dbReference type="GO" id="GO:0042781">
    <property type="term" value="F:3'-tRNA processing endoribonuclease activity"/>
    <property type="evidence" value="ECO:0007669"/>
    <property type="project" value="UniProtKB-EC"/>
</dbReference>
<dbReference type="OrthoDB" id="527344at2759"/>
<dbReference type="InterPro" id="IPR036866">
    <property type="entry name" value="RibonucZ/Hydroxyglut_hydro"/>
</dbReference>
<dbReference type="EMBL" id="VIFY01000004">
    <property type="protein sequence ID" value="TQB77108.1"/>
    <property type="molecule type" value="Genomic_DNA"/>
</dbReference>
<name>A0A507R6C3_MONPU</name>
<dbReference type="InterPro" id="IPR027794">
    <property type="entry name" value="tRNase_Z_dom"/>
</dbReference>
<feature type="region of interest" description="Disordered" evidence="11">
    <location>
        <begin position="207"/>
        <end position="239"/>
    </location>
</feature>
<dbReference type="Proteomes" id="UP000319663">
    <property type="component" value="Unassembled WGS sequence"/>
</dbReference>
<evidence type="ECO:0000256" key="11">
    <source>
        <dbReference type="SAM" id="MobiDB-lite"/>
    </source>
</evidence>
<sequence length="1074" mass="119541">MKFYYQFLTTPTADTPGTTVLLCFPDKRYLFGQISEGTQRACAERGVKLSYLTDIFLTGRMQWSNNGGLIGVMLSQADALASATAAVEEAAREKEERRKARGIVGQNDAHKPQTKVQHGVPYAVRDGQTVVQRGHLTVHGGKNLTHTVATTRRFIFRQGMPVFTHEYDSENTKRDSAETEDPFQQPTWSDSNIKVWAIPVSPFIRQDSKDVPLRPQSPRKRSHDEFEEPDTAGKSLDRRARDKLIRESVVSDMFNSTWRMDALTETPLAEVRMPATMFVRNPVTKDFERYTGPVPGGKEPLPDIKVYVRQPWPAVLVEKLPPTTWSKEALSYVVRNQDLRGKFDPKKAQELKVKKGPDYQRLTRGESVLSEDGKTVTPDMVLGPPRLGRGIAFVELPAPEYVENLVNRPEWKSPSVMTGLEAFVWILGPGVGDHPKLRNFVASMSHCKHIVSSTDYCPNYLALASVAESSIRLARLKGDSYSVPVHDNVTLPQPGTLTADSDTVKAAVQDSPFEPAEPGLLIDMEPNFGLNRTNVVPRLNPAMTMQRIPRSVETRMSAIRRRINKPEFKRTLEKLEEELPGGDTEIITLGTGSSVPSKYRNVSATLVHVPESGYYLLDCGENTLGQLKRVFEPEKLRQMLQNLRVIWISHLHADHHLGTASLIKAWYDANYGDGALSPSASLSTNSIELGMARILEEKRLFLVSDRMMIEWLQEYASVENYGFEKLVPLSAYNEMGENGVIRSSFVYHHVRGDGTYPGREYEWNKPVMTTLRFQDETSPLTPLLRSATGLSDLLTARVPHCRGSLGVSLVFPNGFKLSYSGDCRPSANLASIGQGSTLLIHEATFQDDMQGSAIAKKHSTTSEALEIGRLMGARTVLLTHFSQRYQKIAQVDQRMGTTKREEDLSCAPDLTVKRHAHPDIPCDNEDEDDVSALHKPSGQGLSLPRRAATNKPRPRAPVAVSFDYMRVRVKDIPVAEAYAPAIEKLFSILELASVQEAEKMKHLRLEEENKKVESKKSKQKNQKNQKKKEAASTAGAVAVAAAIGVGIATDETEPKKAVSVWSASESESGWSDAE</sequence>
<evidence type="ECO:0000313" key="15">
    <source>
        <dbReference type="Proteomes" id="UP000319663"/>
    </source>
</evidence>
<dbReference type="InterPro" id="IPR047151">
    <property type="entry name" value="RNZ2-like"/>
</dbReference>
<dbReference type="PANTHER" id="PTHR12553:SF49">
    <property type="entry name" value="ZINC PHOSPHODIESTERASE ELAC PROTEIN 2"/>
    <property type="match status" value="1"/>
</dbReference>
<dbReference type="Pfam" id="PF13691">
    <property type="entry name" value="Lactamase_B_4"/>
    <property type="match status" value="1"/>
</dbReference>
<accession>A0A507R6C3</accession>
<dbReference type="SUPFAM" id="SSF56281">
    <property type="entry name" value="Metallo-hydrolase/oxidoreductase"/>
    <property type="match status" value="2"/>
</dbReference>
<keyword evidence="7" id="KW-0479">Metal-binding</keyword>
<evidence type="ECO:0000256" key="10">
    <source>
        <dbReference type="ARBA" id="ARBA00022833"/>
    </source>
</evidence>
<dbReference type="InterPro" id="IPR001279">
    <property type="entry name" value="Metallo-B-lactamas"/>
</dbReference>
<evidence type="ECO:0000256" key="3">
    <source>
        <dbReference type="ARBA" id="ARBA00007823"/>
    </source>
</evidence>
<feature type="domain" description="Metallo-beta-lactamase" evidence="12">
    <location>
        <begin position="601"/>
        <end position="669"/>
    </location>
</feature>
<evidence type="ECO:0000256" key="5">
    <source>
        <dbReference type="ARBA" id="ARBA00022694"/>
    </source>
</evidence>
<evidence type="ECO:0000256" key="4">
    <source>
        <dbReference type="ARBA" id="ARBA00012477"/>
    </source>
</evidence>
<keyword evidence="9" id="KW-0378">Hydrolase</keyword>
<feature type="region of interest" description="Disordered" evidence="11">
    <location>
        <begin position="167"/>
        <end position="188"/>
    </location>
</feature>
<dbReference type="EC" id="3.1.26.11" evidence="4"/>
<feature type="domain" description="tRNase Z endonuclease" evidence="13">
    <location>
        <begin position="6"/>
        <end position="68"/>
    </location>
</feature>
<feature type="compositionally biased region" description="Basic and acidic residues" evidence="11">
    <location>
        <begin position="1005"/>
        <end position="1016"/>
    </location>
</feature>
<feature type="region of interest" description="Disordered" evidence="11">
    <location>
        <begin position="1005"/>
        <end position="1035"/>
    </location>
</feature>
<comment type="catalytic activity">
    <reaction evidence="1">
        <text>Endonucleolytic cleavage of RNA, removing extra 3' nucleotides from tRNA precursor, generating 3' termini of tRNAs. A 3'-hydroxy group is left at the tRNA terminus and a 5'-phosphoryl group is left at the trailer molecule.</text>
        <dbReference type="EC" id="3.1.26.11"/>
    </reaction>
</comment>
<evidence type="ECO:0000259" key="13">
    <source>
        <dbReference type="Pfam" id="PF13691"/>
    </source>
</evidence>
<dbReference type="PANTHER" id="PTHR12553">
    <property type="entry name" value="ZINC PHOSPHODIESTERASE ELAC PROTEIN 2"/>
    <property type="match status" value="1"/>
</dbReference>
<keyword evidence="8" id="KW-0255">Endonuclease</keyword>
<evidence type="ECO:0000256" key="6">
    <source>
        <dbReference type="ARBA" id="ARBA00022722"/>
    </source>
</evidence>
<dbReference type="Pfam" id="PF00753">
    <property type="entry name" value="Lactamase_B"/>
    <property type="match status" value="1"/>
</dbReference>
<evidence type="ECO:0000313" key="14">
    <source>
        <dbReference type="EMBL" id="TQB77108.1"/>
    </source>
</evidence>
<protein>
    <recommendedName>
        <fullName evidence="4">ribonuclease Z</fullName>
        <ecNumber evidence="4">3.1.26.11</ecNumber>
    </recommendedName>
</protein>
<feature type="region of interest" description="Disordered" evidence="11">
    <location>
        <begin position="914"/>
        <end position="954"/>
    </location>
</feature>
<evidence type="ECO:0000256" key="9">
    <source>
        <dbReference type="ARBA" id="ARBA00022801"/>
    </source>
</evidence>
<organism evidence="14 15">
    <name type="scientific">Monascus purpureus</name>
    <name type="common">Red mold</name>
    <name type="synonym">Monascus anka</name>
    <dbReference type="NCBI Taxonomy" id="5098"/>
    <lineage>
        <taxon>Eukaryota</taxon>
        <taxon>Fungi</taxon>
        <taxon>Dikarya</taxon>
        <taxon>Ascomycota</taxon>
        <taxon>Pezizomycotina</taxon>
        <taxon>Eurotiomycetes</taxon>
        <taxon>Eurotiomycetidae</taxon>
        <taxon>Eurotiales</taxon>
        <taxon>Aspergillaceae</taxon>
        <taxon>Monascus</taxon>
    </lineage>
</organism>
<feature type="compositionally biased region" description="Basic residues" evidence="11">
    <location>
        <begin position="1017"/>
        <end position="1026"/>
    </location>
</feature>
<feature type="compositionally biased region" description="Low complexity" evidence="11">
    <location>
        <begin position="1057"/>
        <end position="1074"/>
    </location>
</feature>
<keyword evidence="5" id="KW-0819">tRNA processing</keyword>
<feature type="region of interest" description="Disordered" evidence="11">
    <location>
        <begin position="1053"/>
        <end position="1074"/>
    </location>
</feature>